<gene>
    <name evidence="2" type="ORF">METZ01_LOCUS204845</name>
</gene>
<accession>A0A382EPQ8</accession>
<protein>
    <submittedName>
        <fullName evidence="2">Uncharacterized protein</fullName>
    </submittedName>
</protein>
<proteinExistence type="predicted"/>
<feature type="region of interest" description="Disordered" evidence="1">
    <location>
        <begin position="90"/>
        <end position="115"/>
    </location>
</feature>
<evidence type="ECO:0000256" key="1">
    <source>
        <dbReference type="SAM" id="MobiDB-lite"/>
    </source>
</evidence>
<sequence length="115" mass="12402">MERMWDAIKRSLQDGAAIAFDKAEGLTQVGRARLDIAAAKTRLSRLTADLGAAAFKRIEAGQSANIGDDNEIQDLCDRIREAAAALDASEEEFEQVRRQLQADEADADGDPPSGV</sequence>
<reference evidence="2" key="1">
    <citation type="submission" date="2018-05" db="EMBL/GenBank/DDBJ databases">
        <authorList>
            <person name="Lanie J.A."/>
            <person name="Ng W.-L."/>
            <person name="Kazmierczak K.M."/>
            <person name="Andrzejewski T.M."/>
            <person name="Davidsen T.M."/>
            <person name="Wayne K.J."/>
            <person name="Tettelin H."/>
            <person name="Glass J.I."/>
            <person name="Rusch D."/>
            <person name="Podicherti R."/>
            <person name="Tsui H.-C.T."/>
            <person name="Winkler M.E."/>
        </authorList>
    </citation>
    <scope>NUCLEOTIDE SEQUENCE</scope>
</reference>
<evidence type="ECO:0000313" key="2">
    <source>
        <dbReference type="EMBL" id="SVB51991.1"/>
    </source>
</evidence>
<organism evidence="2">
    <name type="scientific">marine metagenome</name>
    <dbReference type="NCBI Taxonomy" id="408172"/>
    <lineage>
        <taxon>unclassified sequences</taxon>
        <taxon>metagenomes</taxon>
        <taxon>ecological metagenomes</taxon>
    </lineage>
</organism>
<dbReference type="EMBL" id="UINC01045339">
    <property type="protein sequence ID" value="SVB51991.1"/>
    <property type="molecule type" value="Genomic_DNA"/>
</dbReference>
<dbReference type="AlphaFoldDB" id="A0A382EPQ8"/>
<name>A0A382EPQ8_9ZZZZ</name>